<comment type="similarity">
    <text evidence="2 4">Belongs to the bacterial solute-binding protein 3 family.</text>
</comment>
<dbReference type="PROSITE" id="PS01039">
    <property type="entry name" value="SBP_BACTERIAL_3"/>
    <property type="match status" value="1"/>
</dbReference>
<evidence type="ECO:0000256" key="3">
    <source>
        <dbReference type="ARBA" id="ARBA00022729"/>
    </source>
</evidence>
<dbReference type="EMBL" id="VDFR01000206">
    <property type="protein sequence ID" value="TNC31264.1"/>
    <property type="molecule type" value="Genomic_DNA"/>
</dbReference>
<reference evidence="7 8" key="1">
    <citation type="submission" date="2019-05" db="EMBL/GenBank/DDBJ databases">
        <title>Mumia sp. nov., isolated from the intestinal contents of plateau pika (Ochotona curzoniae) in the Qinghai-Tibet plateau of China.</title>
        <authorList>
            <person name="Tian Z."/>
        </authorList>
    </citation>
    <scope>NUCLEOTIDE SEQUENCE [LARGE SCALE GENOMIC DNA]</scope>
    <source>
        <strain evidence="8">527</strain>
    </source>
</reference>
<protein>
    <submittedName>
        <fullName evidence="7">Transporter substrate-binding domain-containing protein</fullName>
    </submittedName>
</protein>
<evidence type="ECO:0000259" key="6">
    <source>
        <dbReference type="SMART" id="SM00062"/>
    </source>
</evidence>
<dbReference type="InterPro" id="IPR018313">
    <property type="entry name" value="SBP_3_CS"/>
</dbReference>
<dbReference type="RefSeq" id="WP_139086391.1">
    <property type="nucleotide sequence ID" value="NZ_VDFR01000206.1"/>
</dbReference>
<dbReference type="PROSITE" id="PS51257">
    <property type="entry name" value="PROKAR_LIPOPROTEIN"/>
    <property type="match status" value="1"/>
</dbReference>
<feature type="signal peptide" evidence="5">
    <location>
        <begin position="1"/>
        <end position="29"/>
    </location>
</feature>
<dbReference type="SUPFAM" id="SSF53850">
    <property type="entry name" value="Periplasmic binding protein-like II"/>
    <property type="match status" value="1"/>
</dbReference>
<proteinExistence type="inferred from homology"/>
<comment type="caution">
    <text evidence="7">The sequence shown here is derived from an EMBL/GenBank/DDBJ whole genome shotgun (WGS) entry which is preliminary data.</text>
</comment>
<dbReference type="PANTHER" id="PTHR35936:SF17">
    <property type="entry name" value="ARGININE-BINDING EXTRACELLULAR PROTEIN ARTP"/>
    <property type="match status" value="1"/>
</dbReference>
<dbReference type="SMART" id="SM00062">
    <property type="entry name" value="PBPb"/>
    <property type="match status" value="1"/>
</dbReference>
<dbReference type="InterPro" id="IPR001638">
    <property type="entry name" value="Solute-binding_3/MltF_N"/>
</dbReference>
<dbReference type="GO" id="GO:0030313">
    <property type="term" value="C:cell envelope"/>
    <property type="evidence" value="ECO:0007669"/>
    <property type="project" value="UniProtKB-SubCell"/>
</dbReference>
<sequence>MKVTGRGLGRAFAATAGALALTVTMVACGGDDSDDASKEVDGIKIVKGDTLTICTHLPYKPFQYRDDSDEVVGFDTDLLALLADDMGLEHTVVDIDWNQITSGAAFKAGKCDVGMGAMTITDERAGALTISDPYFDATQALLVKADSGIEDLSALKGKKIGVQTDTTGAMYAEENADANGYSIVTFEDMALQANAVKAGSVDAAINDNGVLFDFAKDNPDTAVTTEFDTGEQYGFPAAKDANGEKLIERLNTVLETAKSDGKYDEIYEKYFGTKPSSR</sequence>
<feature type="domain" description="Solute-binding protein family 3/N-terminal" evidence="6">
    <location>
        <begin position="50"/>
        <end position="274"/>
    </location>
</feature>
<accession>A0A5C4MC01</accession>
<evidence type="ECO:0000313" key="7">
    <source>
        <dbReference type="EMBL" id="TNC31264.1"/>
    </source>
</evidence>
<dbReference type="AlphaFoldDB" id="A0A5C4MC01"/>
<evidence type="ECO:0000313" key="8">
    <source>
        <dbReference type="Proteomes" id="UP000306740"/>
    </source>
</evidence>
<feature type="chain" id="PRO_5022690598" evidence="5">
    <location>
        <begin position="30"/>
        <end position="278"/>
    </location>
</feature>
<dbReference type="Proteomes" id="UP000306740">
    <property type="component" value="Unassembled WGS sequence"/>
</dbReference>
<evidence type="ECO:0000256" key="2">
    <source>
        <dbReference type="ARBA" id="ARBA00010333"/>
    </source>
</evidence>
<comment type="subcellular location">
    <subcellularLocation>
        <location evidence="1">Cell envelope</location>
    </subcellularLocation>
</comment>
<evidence type="ECO:0000256" key="1">
    <source>
        <dbReference type="ARBA" id="ARBA00004196"/>
    </source>
</evidence>
<dbReference type="Gene3D" id="3.40.190.10">
    <property type="entry name" value="Periplasmic binding protein-like II"/>
    <property type="match status" value="2"/>
</dbReference>
<gene>
    <name evidence="7" type="ORF">FHE65_31810</name>
</gene>
<dbReference type="Pfam" id="PF00497">
    <property type="entry name" value="SBP_bac_3"/>
    <property type="match status" value="1"/>
</dbReference>
<evidence type="ECO:0000256" key="4">
    <source>
        <dbReference type="RuleBase" id="RU003744"/>
    </source>
</evidence>
<keyword evidence="3 5" id="KW-0732">Signal</keyword>
<dbReference type="PANTHER" id="PTHR35936">
    <property type="entry name" value="MEMBRANE-BOUND LYTIC MUREIN TRANSGLYCOSYLASE F"/>
    <property type="match status" value="1"/>
</dbReference>
<name>A0A5C4MC01_9ACTN</name>
<organism evidence="7 8">
    <name type="scientific">Mumia zhuanghuii</name>
    <dbReference type="NCBI Taxonomy" id="2585211"/>
    <lineage>
        <taxon>Bacteria</taxon>
        <taxon>Bacillati</taxon>
        <taxon>Actinomycetota</taxon>
        <taxon>Actinomycetes</taxon>
        <taxon>Propionibacteriales</taxon>
        <taxon>Nocardioidaceae</taxon>
        <taxon>Mumia</taxon>
    </lineage>
</organism>
<evidence type="ECO:0000256" key="5">
    <source>
        <dbReference type="SAM" id="SignalP"/>
    </source>
</evidence>
<dbReference type="OrthoDB" id="8454826at2"/>